<comment type="similarity">
    <text evidence="1">Belongs to the universal stress protein A family.</text>
</comment>
<dbReference type="RefSeq" id="WP_112907479.1">
    <property type="nucleotide sequence ID" value="NZ_CP030761.1"/>
</dbReference>
<organism evidence="2 3">
    <name type="scientific">Rhizobium leguminosarum</name>
    <dbReference type="NCBI Taxonomy" id="384"/>
    <lineage>
        <taxon>Bacteria</taxon>
        <taxon>Pseudomonadati</taxon>
        <taxon>Pseudomonadota</taxon>
        <taxon>Alphaproteobacteria</taxon>
        <taxon>Hyphomicrobiales</taxon>
        <taxon>Rhizobiaceae</taxon>
        <taxon>Rhizobium/Agrobacterium group</taxon>
        <taxon>Rhizobium</taxon>
    </lineage>
</organism>
<reference evidence="2 3" key="1">
    <citation type="submission" date="2018-07" db="EMBL/GenBank/DDBJ databases">
        <title>Rhizobium leguminosarum strain:ATCC 14479 Genome sequencing and assembly.</title>
        <authorList>
            <person name="Chakraborty R."/>
        </authorList>
    </citation>
    <scope>NUCLEOTIDE SEQUENCE [LARGE SCALE GENOMIC DNA]</scope>
    <source>
        <strain evidence="2 3">ATCC 14479</strain>
        <plasmid evidence="3">Plasmid unnamed1</plasmid>
    </source>
</reference>
<evidence type="ECO:0000256" key="1">
    <source>
        <dbReference type="ARBA" id="ARBA00008791"/>
    </source>
</evidence>
<sequence length="274" mass="30575">MSFKSILTHFDIDAQPDHRFTFAINLAERCDAELACISAAQPLFVIEPSVGPTSGTKIMREELEAVDTRQRELHERIMRHAPFRNHVSWQTKVADPATFVVDNARTADLIVLFDVEKGQARDYRRTVNIPDVLLSVGRPVLLPSASRAPLEAQTIVIAWKDAKESRRAIVDAMPLLILAQDVVVLSIEESHPIDEQALSDVVRFLTRHSVPARSIIEPRQTGDVGMKIIEAADRLGADLIVAGAYSHSRFREWVFGGVTRTLLDNNAINRLLSN</sequence>
<keyword evidence="2" id="KW-0614">Plasmid</keyword>
<protein>
    <submittedName>
        <fullName evidence="2">Universal stress family protein</fullName>
    </submittedName>
</protein>
<gene>
    <name evidence="2" type="ORF">DLJ82_5405</name>
</gene>
<dbReference type="AlphaFoldDB" id="A0A2Z4YP20"/>
<name>A0A2Z4YP20_RHILE</name>
<dbReference type="CDD" id="cd00293">
    <property type="entry name" value="USP-like"/>
    <property type="match status" value="1"/>
</dbReference>
<evidence type="ECO:0000313" key="2">
    <source>
        <dbReference type="EMBL" id="AXA42966.1"/>
    </source>
</evidence>
<dbReference type="EMBL" id="CP030761">
    <property type="protein sequence ID" value="AXA42966.1"/>
    <property type="molecule type" value="Genomic_DNA"/>
</dbReference>
<evidence type="ECO:0000313" key="3">
    <source>
        <dbReference type="Proteomes" id="UP000251166"/>
    </source>
</evidence>
<dbReference type="PANTHER" id="PTHR46268">
    <property type="entry name" value="STRESS RESPONSE PROTEIN NHAX"/>
    <property type="match status" value="1"/>
</dbReference>
<dbReference type="SUPFAM" id="SSF52402">
    <property type="entry name" value="Adenine nucleotide alpha hydrolases-like"/>
    <property type="match status" value="2"/>
</dbReference>
<dbReference type="Gene3D" id="3.40.50.12370">
    <property type="match status" value="1"/>
</dbReference>
<proteinExistence type="inferred from homology"/>
<dbReference type="PANTHER" id="PTHR46268:SF15">
    <property type="entry name" value="UNIVERSAL STRESS PROTEIN HP_0031"/>
    <property type="match status" value="1"/>
</dbReference>
<accession>A0A2Z4YP20</accession>
<geneLocation type="plasmid" evidence="2 3">
    <name>unnamed1</name>
</geneLocation>
<dbReference type="Proteomes" id="UP000251166">
    <property type="component" value="Plasmid unnamed1"/>
</dbReference>